<accession>A0A0R0ADB4</accession>
<keyword evidence="3" id="KW-0238">DNA-binding</keyword>
<feature type="domain" description="DUF4158" evidence="6">
    <location>
        <begin position="6"/>
        <end position="165"/>
    </location>
</feature>
<dbReference type="InterPro" id="IPR047653">
    <property type="entry name" value="Tn3-like_transpos"/>
</dbReference>
<evidence type="ECO:0000256" key="3">
    <source>
        <dbReference type="ARBA" id="ARBA00023125"/>
    </source>
</evidence>
<dbReference type="Pfam" id="PF01526">
    <property type="entry name" value="DDE_Tnp_Tn3"/>
    <property type="match status" value="1"/>
</dbReference>
<gene>
    <name evidence="7" type="ORF">ARC78_01965</name>
</gene>
<sequence length="997" mass="112924">MATLHETAYPRLKPDPTAKELEEIYTPTAAEIAFAKQLTTQPGPQLAVLIHLKLFQRLGYFTVLAEVPERIRKHIAKAARLGRVLDTDQLERYDASGSQRRHMPQLRQFIGVHPLDKSGLAWLDTVATGAAQTKHTIPDIVNVLLEELVHHRYELPGFRTLELAAISARERVNLGYYRSISHALTPATRTLIDELLRAPEGSRFTGWQSLKREPGRPTNKEVRFYLQHIRMLQQLAEQLPPIDVPVPKLKQFRAMARAYDASELAELAPDKRYALATIFIRAQHAKTLDDAAELFIKQVRGLENTAQQKLLAYQLEHAKRADFLIGQLKEILQAYQLDGSDSQRVDAIDNSLEAEVSTLLAECEEHMAYAGKNYLPFMLQPYGAVRPLLFNGLELMNLRATSHDAGMEPLIAAVLSLRNQRRELIEVASLGLDPEKDFDWMSKLWRQHVFGKRASAAGAGWMHRKYFELAVLVQVKDELKSGDLFIPSSERFDDYREQLVDEATLAQELEAYGQVSGLPTDAATFVAGLRAQLTDLADEVDERFPENVHADILEGRLVLRKGQRAEVSSAIATVDRLIAERLPESSIVDVLIDASQWLDLHRFFRPIAGTESQVEDLPRRVITTLFCYGCNLGPTQTARSIKGFSRRQVAWLNLKYVTEDVLEKAIVEVINTYNKFDLPGYWGSGKSASADGTKWSVYEDNLLSEYHIRYGGYGGIGYYHVSDKYVALFSHFIPCGVHEGIYILDGLLANTSDIQPEIVHGDTQAQSYPVFGLAHMLGIQLMPRIRNIKDLTFFRPEPGRTYKNIQALFGDSIDWQLIATHLHDMLRVVISIRLGKITASSILRRLGTYSRKNKLYFAFRELGKAVRTLFLLRYIDDNEIRKTIHAATNKSEEYNGFVKWVFFGSQGIIAENVQHEQRKIIKYSQLVANMIILHNVEGMSRTLAEMRKEGVELTPEILAGLSPFRTSHINRFGDYHLDLDREVAPLSYTAKVLEQAP</sequence>
<comment type="caution">
    <text evidence="7">The sequence shown here is derived from an EMBL/GenBank/DDBJ whole genome shotgun (WGS) entry which is preliminary data.</text>
</comment>
<keyword evidence="2" id="KW-0815">Transposition</keyword>
<reference evidence="7 8" key="1">
    <citation type="submission" date="2015-10" db="EMBL/GenBank/DDBJ databases">
        <title>Genome sequencing and analysis of members of genus Stenotrophomonas.</title>
        <authorList>
            <person name="Patil P.P."/>
            <person name="Midha S."/>
            <person name="Patil P.B."/>
        </authorList>
    </citation>
    <scope>NUCLEOTIDE SEQUENCE [LARGE SCALE GENOMIC DNA]</scope>
    <source>
        <strain evidence="7 8">JCM 9942</strain>
    </source>
</reference>
<dbReference type="EMBL" id="LLXS01000045">
    <property type="protein sequence ID" value="KRG39508.1"/>
    <property type="molecule type" value="Genomic_DNA"/>
</dbReference>
<dbReference type="InterPro" id="IPR025296">
    <property type="entry name" value="DUF4158"/>
</dbReference>
<dbReference type="RefSeq" id="WP_054659359.1">
    <property type="nucleotide sequence ID" value="NZ_BAZI01000173.1"/>
</dbReference>
<evidence type="ECO:0000256" key="2">
    <source>
        <dbReference type="ARBA" id="ARBA00022578"/>
    </source>
</evidence>
<organism evidence="7 8">
    <name type="scientific">Stenotrophomonas pictorum JCM 9942</name>
    <dbReference type="NCBI Taxonomy" id="1236960"/>
    <lineage>
        <taxon>Bacteria</taxon>
        <taxon>Pseudomonadati</taxon>
        <taxon>Pseudomonadota</taxon>
        <taxon>Gammaproteobacteria</taxon>
        <taxon>Lysobacterales</taxon>
        <taxon>Lysobacteraceae</taxon>
        <taxon>Stenotrophomonas</taxon>
    </lineage>
</organism>
<evidence type="ECO:0000259" key="6">
    <source>
        <dbReference type="Pfam" id="PF13700"/>
    </source>
</evidence>
<evidence type="ECO:0000313" key="7">
    <source>
        <dbReference type="EMBL" id="KRG39508.1"/>
    </source>
</evidence>
<protein>
    <submittedName>
        <fullName evidence="7">Transposase</fullName>
    </submittedName>
</protein>
<dbReference type="AlphaFoldDB" id="A0A0R0ADB4"/>
<dbReference type="OrthoDB" id="5292689at2"/>
<evidence type="ECO:0000256" key="1">
    <source>
        <dbReference type="ARBA" id="ARBA00009402"/>
    </source>
</evidence>
<evidence type="ECO:0000313" key="8">
    <source>
        <dbReference type="Proteomes" id="UP000050836"/>
    </source>
</evidence>
<dbReference type="GO" id="GO:0006313">
    <property type="term" value="P:DNA transposition"/>
    <property type="evidence" value="ECO:0007669"/>
    <property type="project" value="InterPro"/>
</dbReference>
<dbReference type="InterPro" id="IPR002513">
    <property type="entry name" value="Tn3_Tnp_DDE_dom"/>
</dbReference>
<comment type="similarity">
    <text evidence="1">Belongs to the transposase 7 family.</text>
</comment>
<dbReference type="GO" id="GO:0003677">
    <property type="term" value="F:DNA binding"/>
    <property type="evidence" value="ECO:0007669"/>
    <property type="project" value="UniProtKB-KW"/>
</dbReference>
<name>A0A0R0ADB4_9GAMM</name>
<proteinExistence type="inferred from homology"/>
<dbReference type="NCBIfam" id="NF033527">
    <property type="entry name" value="transpos_Tn3"/>
    <property type="match status" value="1"/>
</dbReference>
<keyword evidence="4" id="KW-0233">DNA recombination</keyword>
<evidence type="ECO:0000256" key="4">
    <source>
        <dbReference type="ARBA" id="ARBA00023172"/>
    </source>
</evidence>
<feature type="domain" description="Tn3 transposase DDE" evidence="5">
    <location>
        <begin position="589"/>
        <end position="975"/>
    </location>
</feature>
<evidence type="ECO:0000259" key="5">
    <source>
        <dbReference type="Pfam" id="PF01526"/>
    </source>
</evidence>
<dbReference type="Proteomes" id="UP000050836">
    <property type="component" value="Unassembled WGS sequence"/>
</dbReference>
<dbReference type="GO" id="GO:0004803">
    <property type="term" value="F:transposase activity"/>
    <property type="evidence" value="ECO:0007669"/>
    <property type="project" value="InterPro"/>
</dbReference>
<dbReference type="Pfam" id="PF13700">
    <property type="entry name" value="DUF4158"/>
    <property type="match status" value="1"/>
</dbReference>
<keyword evidence="8" id="KW-1185">Reference proteome</keyword>